<dbReference type="AlphaFoldDB" id="I1BYG7"/>
<dbReference type="GeneID" id="93612923"/>
<evidence type="ECO:0000313" key="4">
    <source>
        <dbReference type="EMBL" id="EIE81247.1"/>
    </source>
</evidence>
<evidence type="ECO:0000256" key="2">
    <source>
        <dbReference type="SAM" id="MobiDB-lite"/>
    </source>
</evidence>
<dbReference type="RefSeq" id="XP_067516643.1">
    <property type="nucleotide sequence ID" value="XM_067660542.1"/>
</dbReference>
<dbReference type="SUPFAM" id="SSF56219">
    <property type="entry name" value="DNase I-like"/>
    <property type="match status" value="1"/>
</dbReference>
<dbReference type="GO" id="GO:0003824">
    <property type="term" value="F:catalytic activity"/>
    <property type="evidence" value="ECO:0007669"/>
    <property type="project" value="InterPro"/>
</dbReference>
<reference evidence="4 5" key="1">
    <citation type="journal article" date="2009" name="PLoS Genet.">
        <title>Genomic analysis of the basal lineage fungus Rhizopus oryzae reveals a whole-genome duplication.</title>
        <authorList>
            <person name="Ma L.-J."/>
            <person name="Ibrahim A.S."/>
            <person name="Skory C."/>
            <person name="Grabherr M.G."/>
            <person name="Burger G."/>
            <person name="Butler M."/>
            <person name="Elias M."/>
            <person name="Idnurm A."/>
            <person name="Lang B.F."/>
            <person name="Sone T."/>
            <person name="Abe A."/>
            <person name="Calvo S.E."/>
            <person name="Corrochano L.M."/>
            <person name="Engels R."/>
            <person name="Fu J."/>
            <person name="Hansberg W."/>
            <person name="Kim J.-M."/>
            <person name="Kodira C.D."/>
            <person name="Koehrsen M.J."/>
            <person name="Liu B."/>
            <person name="Miranda-Saavedra D."/>
            <person name="O'Leary S."/>
            <person name="Ortiz-Castellanos L."/>
            <person name="Poulter R."/>
            <person name="Rodriguez-Romero J."/>
            <person name="Ruiz-Herrera J."/>
            <person name="Shen Y.-Q."/>
            <person name="Zeng Q."/>
            <person name="Galagan J."/>
            <person name="Birren B.W."/>
            <person name="Cuomo C.A."/>
            <person name="Wickes B.L."/>
        </authorList>
    </citation>
    <scope>NUCLEOTIDE SEQUENCE [LARGE SCALE GENOMIC DNA]</scope>
    <source>
        <strain evidence="5">RA 99-880 / ATCC MYA-4621 / FGSC 9543 / NRRL 43880</strain>
    </source>
</reference>
<proteinExistence type="predicted"/>
<dbReference type="InterPro" id="IPR036691">
    <property type="entry name" value="Endo/exonu/phosph_ase_sf"/>
</dbReference>
<dbReference type="InterPro" id="IPR005135">
    <property type="entry name" value="Endo/exonuclease/phosphatase"/>
</dbReference>
<keyword evidence="1" id="KW-0175">Coiled coil</keyword>
<dbReference type="STRING" id="246409.I1BYG7"/>
<dbReference type="EMBL" id="CH476735">
    <property type="protein sequence ID" value="EIE81247.1"/>
    <property type="molecule type" value="Genomic_DNA"/>
</dbReference>
<organism evidence="4 5">
    <name type="scientific">Rhizopus delemar (strain RA 99-880 / ATCC MYA-4621 / FGSC 9543 / NRRL 43880)</name>
    <name type="common">Mucormycosis agent</name>
    <name type="synonym">Rhizopus arrhizus var. delemar</name>
    <dbReference type="NCBI Taxonomy" id="246409"/>
    <lineage>
        <taxon>Eukaryota</taxon>
        <taxon>Fungi</taxon>
        <taxon>Fungi incertae sedis</taxon>
        <taxon>Mucoromycota</taxon>
        <taxon>Mucoromycotina</taxon>
        <taxon>Mucoromycetes</taxon>
        <taxon>Mucorales</taxon>
        <taxon>Mucorineae</taxon>
        <taxon>Rhizopodaceae</taxon>
        <taxon>Rhizopus</taxon>
    </lineage>
</organism>
<dbReference type="Pfam" id="PF14529">
    <property type="entry name" value="Exo_endo_phos_2"/>
    <property type="match status" value="1"/>
</dbReference>
<evidence type="ECO:0000313" key="5">
    <source>
        <dbReference type="Proteomes" id="UP000009138"/>
    </source>
</evidence>
<keyword evidence="5" id="KW-1185">Reference proteome</keyword>
<feature type="region of interest" description="Disordered" evidence="2">
    <location>
        <begin position="1"/>
        <end position="23"/>
    </location>
</feature>
<protein>
    <recommendedName>
        <fullName evidence="3">Endonuclease/exonuclease/phosphatase domain-containing protein</fullName>
    </recommendedName>
</protein>
<gene>
    <name evidence="4" type="ORF">RO3G_05952</name>
</gene>
<evidence type="ECO:0000256" key="1">
    <source>
        <dbReference type="SAM" id="Coils"/>
    </source>
</evidence>
<feature type="compositionally biased region" description="Low complexity" evidence="2">
    <location>
        <begin position="14"/>
        <end position="23"/>
    </location>
</feature>
<dbReference type="InParanoid" id="I1BYG7"/>
<dbReference type="Gene3D" id="3.60.10.10">
    <property type="entry name" value="Endonuclease/exonuclease/phosphatase"/>
    <property type="match status" value="1"/>
</dbReference>
<dbReference type="Proteomes" id="UP000009138">
    <property type="component" value="Unassembled WGS sequence"/>
</dbReference>
<dbReference type="eggNOG" id="ENOG502TF7N">
    <property type="taxonomic scope" value="Eukaryota"/>
</dbReference>
<evidence type="ECO:0000259" key="3">
    <source>
        <dbReference type="Pfam" id="PF14529"/>
    </source>
</evidence>
<name>I1BYG7_RHIO9</name>
<sequence length="681" mass="74962">MGPLRKNLGSRIPNAAASTNSANSNADVTLQSLAAAYQDLTARLSALEQLQLENARLLELTQSQANEIDSLRAQLAAQTSGPLQAPQVQVPPFLLLLLLLPQMVLKRPFLRPPWVLLPPLGPLLLHVVQKVNPVVVLLLLEASNRLQVSKVSTMCISLGPYKPALVALLEKAKIKVLDQFDPLDPNHLADPAFASASLEVRQEKMAHISNERCLRTLERLRYPVAVAVSRFFLANAMVSDEAVSEVLASKQDRPAFPRHRDQPDDKMILDHNTCHYNESSVSASGMVPDLLTPSSPLVSYGSHGSHGPSTPSNNTSSLVPLTIGLWNANGLQASTVDDLLRHCQSFSLVFITETWLLPPARLPTSWQQFHLYGSPVAGQYRGSMGVSALVSPRCPLPVVEFPVNCKYALGLQLGRSLRLICLYLPPSLPTAEVQSVLDSLPLTDDTIICGDLNVRLGRLVGDSRTNMSSSVLRRWCDDHGLNILNKTLAYGVPTYLTCRGHAEVSSIVDYYITNMPLVRSASISVALDLSLGSDHKLMSLSFEYSVPVVPSTQSSPSLGQVRRLWNLSRLKEPEVQKLYASTFCSLSAALLDQLQQLCSSPPSTRPPIDHLNDELNAAIYSALDKSVGSRTSRPKQWKRFWTSQLQALADRRDWLYRKWCWSLGIDKAYSGSKYLTNLSTF</sequence>
<feature type="domain" description="Endonuclease/exonuclease/phosphatase" evidence="3">
    <location>
        <begin position="418"/>
        <end position="537"/>
    </location>
</feature>
<feature type="coiled-coil region" evidence="1">
    <location>
        <begin position="30"/>
        <end position="67"/>
    </location>
</feature>
<dbReference type="VEuPathDB" id="FungiDB:RO3G_05952"/>
<accession>I1BYG7</accession>